<accession>A0A6N7VRF8</accession>
<gene>
    <name evidence="1" type="ORF">FYJ24_06130</name>
</gene>
<dbReference type="RefSeq" id="WP_154544614.1">
    <property type="nucleotide sequence ID" value="NZ_VULO01000006.1"/>
</dbReference>
<dbReference type="Proteomes" id="UP000470875">
    <property type="component" value="Unassembled WGS sequence"/>
</dbReference>
<sequence length="186" mass="20078">MDEALTVTIDGRTFEFPAGWQALIYDKWPLHSQLSGGAIKAKGCDVVALDPAAHTLYLIEAKDYAHPSVKEIPVKLPDTIVQKGFDTLAGIFAGAKLGESFSPFCQQALNCQEIILALSIEMPSPLPEGQSATTVLSFLQERIAAGARYLTTAPLVTLASTHDTPWRCYPSQKSPGVRPKNLHGDS</sequence>
<dbReference type="AlphaFoldDB" id="A0A6N7VRF8"/>
<evidence type="ECO:0000313" key="1">
    <source>
        <dbReference type="EMBL" id="MSS84347.1"/>
    </source>
</evidence>
<protein>
    <submittedName>
        <fullName evidence="1">Uncharacterized protein</fullName>
    </submittedName>
</protein>
<proteinExistence type="predicted"/>
<keyword evidence="2" id="KW-1185">Reference proteome</keyword>
<name>A0A6N7VRF8_9ACTO</name>
<comment type="caution">
    <text evidence="1">The sequence shown here is derived from an EMBL/GenBank/DDBJ whole genome shotgun (WGS) entry which is preliminary data.</text>
</comment>
<evidence type="ECO:0000313" key="2">
    <source>
        <dbReference type="Proteomes" id="UP000470875"/>
    </source>
</evidence>
<organism evidence="1 2">
    <name type="scientific">Scrofimicrobium canadense</name>
    <dbReference type="NCBI Taxonomy" id="2652290"/>
    <lineage>
        <taxon>Bacteria</taxon>
        <taxon>Bacillati</taxon>
        <taxon>Actinomycetota</taxon>
        <taxon>Actinomycetes</taxon>
        <taxon>Actinomycetales</taxon>
        <taxon>Actinomycetaceae</taxon>
        <taxon>Scrofimicrobium</taxon>
    </lineage>
</organism>
<dbReference type="EMBL" id="VULO01000006">
    <property type="protein sequence ID" value="MSS84347.1"/>
    <property type="molecule type" value="Genomic_DNA"/>
</dbReference>
<reference evidence="1 2" key="1">
    <citation type="submission" date="2019-08" db="EMBL/GenBank/DDBJ databases">
        <title>In-depth cultivation of the pig gut microbiome towards novel bacterial diversity and tailored functional studies.</title>
        <authorList>
            <person name="Wylensek D."/>
            <person name="Hitch T.C.A."/>
            <person name="Clavel T."/>
        </authorList>
    </citation>
    <scope>NUCLEOTIDE SEQUENCE [LARGE SCALE GENOMIC DNA]</scope>
    <source>
        <strain evidence="1 2">WB03_NA08</strain>
    </source>
</reference>